<dbReference type="AlphaFoldDB" id="A0ABD0UG30"/>
<evidence type="ECO:0000313" key="3">
    <source>
        <dbReference type="Proteomes" id="UP001552299"/>
    </source>
</evidence>
<name>A0ABD0UG30_DENTH</name>
<feature type="transmembrane region" description="Helical" evidence="1">
    <location>
        <begin position="48"/>
        <end position="69"/>
    </location>
</feature>
<comment type="caution">
    <text evidence="2">The sequence shown here is derived from an EMBL/GenBank/DDBJ whole genome shotgun (WGS) entry which is preliminary data.</text>
</comment>
<gene>
    <name evidence="2" type="ORF">M5K25_019876</name>
</gene>
<sequence length="119" mass="13602">MKYGASSARALAHLLRSLLISRSSKKSERRVLVVCLDGCPPVIVFKGLMILALLTSFFTFEVIILSYRIKSIFISQFVRNLGRILENFLSSSCNREREEGDIQNLEEENLQKLYSIFPN</sequence>
<accession>A0ABD0UG30</accession>
<keyword evidence="1" id="KW-0472">Membrane</keyword>
<keyword evidence="1" id="KW-0812">Transmembrane</keyword>
<evidence type="ECO:0000256" key="1">
    <source>
        <dbReference type="SAM" id="Phobius"/>
    </source>
</evidence>
<keyword evidence="1" id="KW-1133">Transmembrane helix</keyword>
<dbReference type="EMBL" id="JANQDX010000015">
    <property type="protein sequence ID" value="KAL0911717.1"/>
    <property type="molecule type" value="Genomic_DNA"/>
</dbReference>
<protein>
    <submittedName>
        <fullName evidence="2">Uncharacterized protein</fullName>
    </submittedName>
</protein>
<organism evidence="2 3">
    <name type="scientific">Dendrobium thyrsiflorum</name>
    <name type="common">Pinecone-like raceme dendrobium</name>
    <name type="synonym">Orchid</name>
    <dbReference type="NCBI Taxonomy" id="117978"/>
    <lineage>
        <taxon>Eukaryota</taxon>
        <taxon>Viridiplantae</taxon>
        <taxon>Streptophyta</taxon>
        <taxon>Embryophyta</taxon>
        <taxon>Tracheophyta</taxon>
        <taxon>Spermatophyta</taxon>
        <taxon>Magnoliopsida</taxon>
        <taxon>Liliopsida</taxon>
        <taxon>Asparagales</taxon>
        <taxon>Orchidaceae</taxon>
        <taxon>Epidendroideae</taxon>
        <taxon>Malaxideae</taxon>
        <taxon>Dendrobiinae</taxon>
        <taxon>Dendrobium</taxon>
    </lineage>
</organism>
<evidence type="ECO:0000313" key="2">
    <source>
        <dbReference type="EMBL" id="KAL0911717.1"/>
    </source>
</evidence>
<reference evidence="2 3" key="1">
    <citation type="journal article" date="2024" name="Plant Biotechnol. J.">
        <title>Dendrobium thyrsiflorum genome and its molecular insights into genes involved in important horticultural traits.</title>
        <authorList>
            <person name="Chen B."/>
            <person name="Wang J.Y."/>
            <person name="Zheng P.J."/>
            <person name="Li K.L."/>
            <person name="Liang Y.M."/>
            <person name="Chen X.F."/>
            <person name="Zhang C."/>
            <person name="Zhao X."/>
            <person name="He X."/>
            <person name="Zhang G.Q."/>
            <person name="Liu Z.J."/>
            <person name="Xu Q."/>
        </authorList>
    </citation>
    <scope>NUCLEOTIDE SEQUENCE [LARGE SCALE GENOMIC DNA]</scope>
    <source>
        <strain evidence="2">GZMU011</strain>
    </source>
</reference>
<dbReference type="Proteomes" id="UP001552299">
    <property type="component" value="Unassembled WGS sequence"/>
</dbReference>
<proteinExistence type="predicted"/>
<keyword evidence="3" id="KW-1185">Reference proteome</keyword>